<feature type="compositionally biased region" description="Low complexity" evidence="1">
    <location>
        <begin position="31"/>
        <end position="48"/>
    </location>
</feature>
<keyword evidence="3" id="KW-1185">Reference proteome</keyword>
<dbReference type="Proteomes" id="UP000807025">
    <property type="component" value="Unassembled WGS sequence"/>
</dbReference>
<evidence type="ECO:0000313" key="3">
    <source>
        <dbReference type="Proteomes" id="UP000807025"/>
    </source>
</evidence>
<organism evidence="2 3">
    <name type="scientific">Pleurotus eryngii</name>
    <name type="common">Boletus of the steppes</name>
    <dbReference type="NCBI Taxonomy" id="5323"/>
    <lineage>
        <taxon>Eukaryota</taxon>
        <taxon>Fungi</taxon>
        <taxon>Dikarya</taxon>
        <taxon>Basidiomycota</taxon>
        <taxon>Agaricomycotina</taxon>
        <taxon>Agaricomycetes</taxon>
        <taxon>Agaricomycetidae</taxon>
        <taxon>Agaricales</taxon>
        <taxon>Pleurotineae</taxon>
        <taxon>Pleurotaceae</taxon>
        <taxon>Pleurotus</taxon>
    </lineage>
</organism>
<dbReference type="EMBL" id="MU154552">
    <property type="protein sequence ID" value="KAF9496501.1"/>
    <property type="molecule type" value="Genomic_DNA"/>
</dbReference>
<feature type="compositionally biased region" description="Low complexity" evidence="1">
    <location>
        <begin position="60"/>
        <end position="69"/>
    </location>
</feature>
<evidence type="ECO:0000256" key="1">
    <source>
        <dbReference type="SAM" id="MobiDB-lite"/>
    </source>
</evidence>
<feature type="compositionally biased region" description="Pro residues" evidence="1">
    <location>
        <begin position="70"/>
        <end position="80"/>
    </location>
</feature>
<sequence>MPPRKPVSRGCRGTAGNEEEAHLRLVPRPPTSFSSLTTAPPSTAITSAPPTPPNIPPTSPTSSSSTRAPPQRPHTPPRPPMLMCAPLHPHVVIDNTPQHSPNIVDADTHVPQHRRRPCAPSNASNAVARPQHPPNAINVHACPPTTTTLL</sequence>
<feature type="region of interest" description="Disordered" evidence="1">
    <location>
        <begin position="112"/>
        <end position="150"/>
    </location>
</feature>
<evidence type="ECO:0000313" key="2">
    <source>
        <dbReference type="EMBL" id="KAF9496501.1"/>
    </source>
</evidence>
<dbReference type="AlphaFoldDB" id="A0A9P6A3E8"/>
<comment type="caution">
    <text evidence="2">The sequence shown here is derived from an EMBL/GenBank/DDBJ whole genome shotgun (WGS) entry which is preliminary data.</text>
</comment>
<name>A0A9P6A3E8_PLEER</name>
<feature type="compositionally biased region" description="Pro residues" evidence="1">
    <location>
        <begin position="49"/>
        <end position="59"/>
    </location>
</feature>
<protein>
    <submittedName>
        <fullName evidence="2">Uncharacterized protein</fullName>
    </submittedName>
</protein>
<accession>A0A9P6A3E8</accession>
<proteinExistence type="predicted"/>
<gene>
    <name evidence="2" type="ORF">BDN71DRAFT_1505803</name>
</gene>
<feature type="region of interest" description="Disordered" evidence="1">
    <location>
        <begin position="1"/>
        <end position="85"/>
    </location>
</feature>
<reference evidence="2" key="1">
    <citation type="submission" date="2020-11" db="EMBL/GenBank/DDBJ databases">
        <authorList>
            <consortium name="DOE Joint Genome Institute"/>
            <person name="Ahrendt S."/>
            <person name="Riley R."/>
            <person name="Andreopoulos W."/>
            <person name="Labutti K."/>
            <person name="Pangilinan J."/>
            <person name="Ruiz-Duenas F.J."/>
            <person name="Barrasa J.M."/>
            <person name="Sanchez-Garcia M."/>
            <person name="Camarero S."/>
            <person name="Miyauchi S."/>
            <person name="Serrano A."/>
            <person name="Linde D."/>
            <person name="Babiker R."/>
            <person name="Drula E."/>
            <person name="Ayuso-Fernandez I."/>
            <person name="Pacheco R."/>
            <person name="Padilla G."/>
            <person name="Ferreira P."/>
            <person name="Barriuso J."/>
            <person name="Kellner H."/>
            <person name="Castanera R."/>
            <person name="Alfaro M."/>
            <person name="Ramirez L."/>
            <person name="Pisabarro A.G."/>
            <person name="Kuo A."/>
            <person name="Tritt A."/>
            <person name="Lipzen A."/>
            <person name="He G."/>
            <person name="Yan M."/>
            <person name="Ng V."/>
            <person name="Cullen D."/>
            <person name="Martin F."/>
            <person name="Rosso M.-N."/>
            <person name="Henrissat B."/>
            <person name="Hibbett D."/>
            <person name="Martinez A.T."/>
            <person name="Grigoriev I.V."/>
        </authorList>
    </citation>
    <scope>NUCLEOTIDE SEQUENCE</scope>
    <source>
        <strain evidence="2">ATCC 90797</strain>
    </source>
</reference>